<evidence type="ECO:0000313" key="3">
    <source>
        <dbReference type="Proteomes" id="UP000077202"/>
    </source>
</evidence>
<dbReference type="AlphaFoldDB" id="A0A176VH27"/>
<protein>
    <submittedName>
        <fullName evidence="2">Uncharacterized protein</fullName>
    </submittedName>
</protein>
<accession>A0A176VH27</accession>
<dbReference type="EMBL" id="LVLJ01003800">
    <property type="protein sequence ID" value="OAE19641.1"/>
    <property type="molecule type" value="Genomic_DNA"/>
</dbReference>
<reference evidence="2" key="1">
    <citation type="submission" date="2016-03" db="EMBL/GenBank/DDBJ databases">
        <title>Mechanisms controlling the formation of the plant cell surface in tip-growing cells are functionally conserved among land plants.</title>
        <authorList>
            <person name="Honkanen S."/>
            <person name="Jones V.A."/>
            <person name="Morieri G."/>
            <person name="Champion C."/>
            <person name="Hetherington A.J."/>
            <person name="Kelly S."/>
            <person name="Saint-Marcoux D."/>
            <person name="Proust H."/>
            <person name="Prescott H."/>
            <person name="Dolan L."/>
        </authorList>
    </citation>
    <scope>NUCLEOTIDE SEQUENCE [LARGE SCALE GENOMIC DNA]</scope>
    <source>
        <tissue evidence="2">Whole gametophyte</tissue>
    </source>
</reference>
<comment type="caution">
    <text evidence="2">The sequence shown here is derived from an EMBL/GenBank/DDBJ whole genome shotgun (WGS) entry which is preliminary data.</text>
</comment>
<organism evidence="2 3">
    <name type="scientific">Marchantia polymorpha subsp. ruderalis</name>
    <dbReference type="NCBI Taxonomy" id="1480154"/>
    <lineage>
        <taxon>Eukaryota</taxon>
        <taxon>Viridiplantae</taxon>
        <taxon>Streptophyta</taxon>
        <taxon>Embryophyta</taxon>
        <taxon>Marchantiophyta</taxon>
        <taxon>Marchantiopsida</taxon>
        <taxon>Marchantiidae</taxon>
        <taxon>Marchantiales</taxon>
        <taxon>Marchantiaceae</taxon>
        <taxon>Marchantia</taxon>
    </lineage>
</organism>
<feature type="region of interest" description="Disordered" evidence="1">
    <location>
        <begin position="60"/>
        <end position="97"/>
    </location>
</feature>
<feature type="region of interest" description="Disordered" evidence="1">
    <location>
        <begin position="1"/>
        <end position="22"/>
    </location>
</feature>
<name>A0A176VH27_MARPO</name>
<keyword evidence="3" id="KW-1185">Reference proteome</keyword>
<evidence type="ECO:0000256" key="1">
    <source>
        <dbReference type="SAM" id="MobiDB-lite"/>
    </source>
</evidence>
<dbReference type="Proteomes" id="UP000077202">
    <property type="component" value="Unassembled WGS sequence"/>
</dbReference>
<proteinExistence type="predicted"/>
<feature type="compositionally biased region" description="Low complexity" evidence="1">
    <location>
        <begin position="7"/>
        <end position="22"/>
    </location>
</feature>
<gene>
    <name evidence="2" type="ORF">AXG93_1847s1020</name>
</gene>
<evidence type="ECO:0000313" key="2">
    <source>
        <dbReference type="EMBL" id="OAE19641.1"/>
    </source>
</evidence>
<sequence length="112" mass="12605">MELDWYSRATVSPTSSPSTTSRWRTNVNVADFEKQTSRWFSLLNLMQDRDFFRGSVVDECPSPRSNMSSPKQRSPSPPSTQLSPQCVRSLTGKGSLSSKSHVCFACVLHHHD</sequence>
<feature type="compositionally biased region" description="Low complexity" evidence="1">
    <location>
        <begin position="68"/>
        <end position="97"/>
    </location>
</feature>